<feature type="compositionally biased region" description="Basic and acidic residues" evidence="1">
    <location>
        <begin position="45"/>
        <end position="56"/>
    </location>
</feature>
<dbReference type="EMBL" id="ABJB010033709">
    <property type="status" value="NOT_ANNOTATED_CDS"/>
    <property type="molecule type" value="Genomic_DNA"/>
</dbReference>
<reference evidence="3" key="2">
    <citation type="submission" date="2020-05" db="UniProtKB">
        <authorList>
            <consortium name="EnsemblMetazoa"/>
        </authorList>
    </citation>
    <scope>IDENTIFICATION</scope>
    <source>
        <strain evidence="3">wikel</strain>
    </source>
</reference>
<reference evidence="2 4" key="1">
    <citation type="submission" date="2008-03" db="EMBL/GenBank/DDBJ databases">
        <title>Annotation of Ixodes scapularis.</title>
        <authorList>
            <consortium name="Ixodes scapularis Genome Project Consortium"/>
            <person name="Caler E."/>
            <person name="Hannick L.I."/>
            <person name="Bidwell S."/>
            <person name="Joardar V."/>
            <person name="Thiagarajan M."/>
            <person name="Amedeo P."/>
            <person name="Galinsky K.J."/>
            <person name="Schobel S."/>
            <person name="Inman J."/>
            <person name="Hostetler J."/>
            <person name="Miller J."/>
            <person name="Hammond M."/>
            <person name="Megy K."/>
            <person name="Lawson D."/>
            <person name="Kodira C."/>
            <person name="Sutton G."/>
            <person name="Meyer J."/>
            <person name="Hill C.A."/>
            <person name="Birren B."/>
            <person name="Nene V."/>
            <person name="Collins F."/>
            <person name="Alarcon-Chaidez F."/>
            <person name="Wikel S."/>
            <person name="Strausberg R."/>
        </authorList>
    </citation>
    <scope>NUCLEOTIDE SEQUENCE [LARGE SCALE GENOMIC DNA]</scope>
    <source>
        <strain evidence="4">Wikel</strain>
        <strain evidence="2">Wikel colony</strain>
    </source>
</reference>
<dbReference type="PaxDb" id="6945-B7PNE5"/>
<evidence type="ECO:0000313" key="3">
    <source>
        <dbReference type="EnsemblMetazoa" id="ISCW018845-PA"/>
    </source>
</evidence>
<dbReference type="AlphaFoldDB" id="B7PNE5"/>
<evidence type="ECO:0000313" key="4">
    <source>
        <dbReference type="Proteomes" id="UP000001555"/>
    </source>
</evidence>
<feature type="region of interest" description="Disordered" evidence="1">
    <location>
        <begin position="25"/>
        <end position="90"/>
    </location>
</feature>
<dbReference type="InParanoid" id="B7PNE5"/>
<gene>
    <name evidence="2" type="ORF">IscW_ISCW018845</name>
</gene>
<name>B7PNE5_IXOSC</name>
<dbReference type="Proteomes" id="UP000001555">
    <property type="component" value="Unassembled WGS sequence"/>
</dbReference>
<proteinExistence type="predicted"/>
<dbReference type="EnsemblMetazoa" id="ISCW018845-RA">
    <property type="protein sequence ID" value="ISCW018845-PA"/>
    <property type="gene ID" value="ISCW018845"/>
</dbReference>
<dbReference type="VEuPathDB" id="VectorBase:ISCI018845"/>
<evidence type="ECO:0000313" key="2">
    <source>
        <dbReference type="EMBL" id="EEC08117.1"/>
    </source>
</evidence>
<evidence type="ECO:0000256" key="1">
    <source>
        <dbReference type="SAM" id="MobiDB-lite"/>
    </source>
</evidence>
<keyword evidence="4" id="KW-1185">Reference proteome</keyword>
<protein>
    <submittedName>
        <fullName evidence="2 3">Uncharacterized protein</fullName>
    </submittedName>
</protein>
<accession>B7PNE5</accession>
<sequence length="90" mass="9495">MTTWTRAAGRPRNQHAVALLPCRRRRGSADEEAGPVCPVGPCRSGGDRRHDAEATRRPRGGQRVGPTGDRRTGTGSSAAAPPTIPGVQSR</sequence>
<dbReference type="VEuPathDB" id="VectorBase:ISCW018845"/>
<dbReference type="EMBL" id="DS752131">
    <property type="protein sequence ID" value="EEC08117.1"/>
    <property type="molecule type" value="Genomic_DNA"/>
</dbReference>
<dbReference type="HOGENOM" id="CLU_2443278_0_0_1"/>
<organism>
    <name type="scientific">Ixodes scapularis</name>
    <name type="common">Black-legged tick</name>
    <name type="synonym">Deer tick</name>
    <dbReference type="NCBI Taxonomy" id="6945"/>
    <lineage>
        <taxon>Eukaryota</taxon>
        <taxon>Metazoa</taxon>
        <taxon>Ecdysozoa</taxon>
        <taxon>Arthropoda</taxon>
        <taxon>Chelicerata</taxon>
        <taxon>Arachnida</taxon>
        <taxon>Acari</taxon>
        <taxon>Parasitiformes</taxon>
        <taxon>Ixodida</taxon>
        <taxon>Ixodoidea</taxon>
        <taxon>Ixodidae</taxon>
        <taxon>Ixodinae</taxon>
        <taxon>Ixodes</taxon>
    </lineage>
</organism>